<organism evidence="3 4">
    <name type="scientific">Oryza meyeriana var. granulata</name>
    <dbReference type="NCBI Taxonomy" id="110450"/>
    <lineage>
        <taxon>Eukaryota</taxon>
        <taxon>Viridiplantae</taxon>
        <taxon>Streptophyta</taxon>
        <taxon>Embryophyta</taxon>
        <taxon>Tracheophyta</taxon>
        <taxon>Spermatophyta</taxon>
        <taxon>Magnoliopsida</taxon>
        <taxon>Liliopsida</taxon>
        <taxon>Poales</taxon>
        <taxon>Poaceae</taxon>
        <taxon>BOP clade</taxon>
        <taxon>Oryzoideae</taxon>
        <taxon>Oryzeae</taxon>
        <taxon>Oryzinae</taxon>
        <taxon>Oryza</taxon>
        <taxon>Oryza meyeriana</taxon>
    </lineage>
</organism>
<dbReference type="EMBL" id="SPHZ02000012">
    <property type="protein sequence ID" value="KAF0889415.1"/>
    <property type="molecule type" value="Genomic_DNA"/>
</dbReference>
<dbReference type="OrthoDB" id="5599646at2759"/>
<feature type="compositionally biased region" description="Polar residues" evidence="1">
    <location>
        <begin position="99"/>
        <end position="113"/>
    </location>
</feature>
<evidence type="ECO:0000313" key="4">
    <source>
        <dbReference type="Proteomes" id="UP000479710"/>
    </source>
</evidence>
<proteinExistence type="predicted"/>
<feature type="compositionally biased region" description="Basic and acidic residues" evidence="1">
    <location>
        <begin position="280"/>
        <end position="296"/>
    </location>
</feature>
<evidence type="ECO:0000256" key="1">
    <source>
        <dbReference type="SAM" id="MobiDB-lite"/>
    </source>
</evidence>
<feature type="compositionally biased region" description="Basic and acidic residues" evidence="1">
    <location>
        <begin position="230"/>
        <end position="240"/>
    </location>
</feature>
<dbReference type="Proteomes" id="UP000479710">
    <property type="component" value="Unassembled WGS sequence"/>
</dbReference>
<feature type="region of interest" description="Disordered" evidence="1">
    <location>
        <begin position="99"/>
        <end position="403"/>
    </location>
</feature>
<dbReference type="PANTHER" id="PTHR23216:SF1">
    <property type="entry name" value="NUCLEOLAR AND COILED-BODY PHOSPHOPROTEIN 1"/>
    <property type="match status" value="1"/>
</dbReference>
<feature type="compositionally biased region" description="Polar residues" evidence="1">
    <location>
        <begin position="323"/>
        <end position="333"/>
    </location>
</feature>
<protein>
    <recommendedName>
        <fullName evidence="2">Srp40 C-terminal domain-containing protein</fullName>
    </recommendedName>
</protein>
<feature type="compositionally biased region" description="Polar residues" evidence="1">
    <location>
        <begin position="468"/>
        <end position="482"/>
    </location>
</feature>
<dbReference type="GO" id="GO:0005730">
    <property type="term" value="C:nucleolus"/>
    <property type="evidence" value="ECO:0007669"/>
    <property type="project" value="InterPro"/>
</dbReference>
<sequence>MLFVPRQVSLAAAAMAKEDSRKEKKSKSKSKEAAKGSAAATVPDAKRAAVVAAVAAFLDSSGFPRTLAALQSEASLEADSWRSSPVSLEEMVSRFLASSNSAPGASINGSIEQGKTAGGAAEDAGKKKKKRGGDTEVSEAENTASVPSAPQEEETMVKTKKKKKEDDVAEAVEPEIKAAEPSAAEKPSENEAIETKEKKQKKKKSKKQENEEDVEARLEKAESAIINKFEATETFKEDSKTALVDDAPVEKGKKKKKGKSTLESPDKIDTGATAAGADGAKGKSDAVEMEKDDNEKKSKKKLKKSKENVQVVENKEVAGKNSVPKSNDENNSGMEVDNGENGMPPSDNAVVGKKRKLEEVEGSNPPDKEDKTANQKLSNGSSEDDTKPNKRQKKSSEPKTLNAFQRVKLENVKFADERLQDNSYWAKGGADSGYGAKAQEVLGQVRGRGFRHEKTKKKRGTYRGGQIDLQTHSIKFNNSDDE</sequence>
<comment type="caution">
    <text evidence="3">The sequence shown here is derived from an EMBL/GenBank/DDBJ whole genome shotgun (WGS) entry which is preliminary data.</text>
</comment>
<evidence type="ECO:0000259" key="2">
    <source>
        <dbReference type="Pfam" id="PF05022"/>
    </source>
</evidence>
<feature type="compositionally biased region" description="Basic and acidic residues" evidence="1">
    <location>
        <begin position="186"/>
        <end position="197"/>
    </location>
</feature>
<gene>
    <name evidence="3" type="ORF">E2562_023702</name>
</gene>
<dbReference type="PANTHER" id="PTHR23216">
    <property type="entry name" value="NUCLEOLAR AND COILED-BODY PHOSPHOPROTEIN 1"/>
    <property type="match status" value="1"/>
</dbReference>
<feature type="domain" description="Srp40 C-terminal" evidence="2">
    <location>
        <begin position="404"/>
        <end position="476"/>
    </location>
</feature>
<accession>A0A6G1BM45</accession>
<feature type="compositionally biased region" description="Basic residues" evidence="1">
    <location>
        <begin position="451"/>
        <end position="461"/>
    </location>
</feature>
<keyword evidence="4" id="KW-1185">Reference proteome</keyword>
<feature type="region of interest" description="Disordered" evidence="1">
    <location>
        <begin position="451"/>
        <end position="482"/>
    </location>
</feature>
<dbReference type="InterPro" id="IPR007718">
    <property type="entry name" value="Srp40_C"/>
</dbReference>
<dbReference type="PROSITE" id="PS50896">
    <property type="entry name" value="LISH"/>
    <property type="match status" value="1"/>
</dbReference>
<dbReference type="Pfam" id="PF05022">
    <property type="entry name" value="SRP40_C"/>
    <property type="match status" value="1"/>
</dbReference>
<dbReference type="InterPro" id="IPR039191">
    <property type="entry name" value="Nopp140-like"/>
</dbReference>
<feature type="region of interest" description="Disordered" evidence="1">
    <location>
        <begin position="14"/>
        <end position="43"/>
    </location>
</feature>
<reference evidence="3 4" key="1">
    <citation type="submission" date="2019-11" db="EMBL/GenBank/DDBJ databases">
        <title>Whole genome sequence of Oryza granulata.</title>
        <authorList>
            <person name="Li W."/>
        </authorList>
    </citation>
    <scope>NUCLEOTIDE SEQUENCE [LARGE SCALE GENOMIC DNA]</scope>
    <source>
        <strain evidence="4">cv. Menghai</strain>
        <tissue evidence="3">Leaf</tissue>
    </source>
</reference>
<name>A0A6G1BM45_9ORYZ</name>
<evidence type="ECO:0000313" key="3">
    <source>
        <dbReference type="EMBL" id="KAF0889415.1"/>
    </source>
</evidence>
<dbReference type="InterPro" id="IPR006594">
    <property type="entry name" value="LisH"/>
</dbReference>
<dbReference type="AlphaFoldDB" id="A0A6G1BM45"/>